<organism evidence="2 3">
    <name type="scientific">Reticulomyxa filosa</name>
    <dbReference type="NCBI Taxonomy" id="46433"/>
    <lineage>
        <taxon>Eukaryota</taxon>
        <taxon>Sar</taxon>
        <taxon>Rhizaria</taxon>
        <taxon>Retaria</taxon>
        <taxon>Foraminifera</taxon>
        <taxon>Monothalamids</taxon>
        <taxon>Reticulomyxidae</taxon>
        <taxon>Reticulomyxa</taxon>
    </lineage>
</organism>
<feature type="transmembrane region" description="Helical" evidence="1">
    <location>
        <begin position="135"/>
        <end position="153"/>
    </location>
</feature>
<feature type="transmembrane region" description="Helical" evidence="1">
    <location>
        <begin position="327"/>
        <end position="347"/>
    </location>
</feature>
<gene>
    <name evidence="2" type="ORF">RFI_27054</name>
</gene>
<evidence type="ECO:0000256" key="1">
    <source>
        <dbReference type="SAM" id="Phobius"/>
    </source>
</evidence>
<feature type="transmembrane region" description="Helical" evidence="1">
    <location>
        <begin position="226"/>
        <end position="245"/>
    </location>
</feature>
<dbReference type="AlphaFoldDB" id="X6M8T8"/>
<proteinExistence type="predicted"/>
<keyword evidence="1" id="KW-1133">Transmembrane helix</keyword>
<sequence>MKIKSSTTKSDIKSNLLKKYSFFEMFVANIFARKTEGSISPFQKTLNINEIKMKQRMLEEEEGEEEEKETQYISKKLETEARPVPAPKTKARTFQETEEKKKTKQKQKKLCGRGCPLCDCDYGCRKRQRWCCNMLSTIICLLYLISLLIFEFGTSGDVFSNTYEMIEYCINIFLIVLSAYHIHTFIQLTDIIPNEADISIMTTEDFYNRQHPLFAVQLKCKKKKKYIYICTYTYICIYTYIYMYIHYVHIIKPSRISSFRSNRDQKLLVISVDCNWHMIRRIASSMYVFIFQTIPNNDFAIMAVCSFTYFTVNGILLCKYGDKNQGALYLFCAVADVLPGIMYTIYLDFRRPSHAQRPALHDSLQHSFYIYVYTCMYVCIYIYIHIYMYMCVVKQYTQWKRYIWKARACSFRTKSQCLQARQQNSFARQNSASATCSQKEVASHFS</sequence>
<comment type="caution">
    <text evidence="2">The sequence shown here is derived from an EMBL/GenBank/DDBJ whole genome shotgun (WGS) entry which is preliminary data.</text>
</comment>
<keyword evidence="1" id="KW-0472">Membrane</keyword>
<keyword evidence="1" id="KW-0812">Transmembrane</keyword>
<evidence type="ECO:0000313" key="2">
    <source>
        <dbReference type="EMBL" id="ETO10324.1"/>
    </source>
</evidence>
<accession>X6M8T8</accession>
<dbReference type="Proteomes" id="UP000023152">
    <property type="component" value="Unassembled WGS sequence"/>
</dbReference>
<feature type="transmembrane region" description="Helical" evidence="1">
    <location>
        <begin position="165"/>
        <end position="182"/>
    </location>
</feature>
<reference evidence="2 3" key="1">
    <citation type="journal article" date="2013" name="Curr. Biol.">
        <title>The Genome of the Foraminiferan Reticulomyxa filosa.</title>
        <authorList>
            <person name="Glockner G."/>
            <person name="Hulsmann N."/>
            <person name="Schleicher M."/>
            <person name="Noegel A.A."/>
            <person name="Eichinger L."/>
            <person name="Gallinger C."/>
            <person name="Pawlowski J."/>
            <person name="Sierra R."/>
            <person name="Euteneuer U."/>
            <person name="Pillet L."/>
            <person name="Moustafa A."/>
            <person name="Platzer M."/>
            <person name="Groth M."/>
            <person name="Szafranski K."/>
            <person name="Schliwa M."/>
        </authorList>
    </citation>
    <scope>NUCLEOTIDE SEQUENCE [LARGE SCALE GENOMIC DNA]</scope>
</reference>
<dbReference type="EMBL" id="ASPP01023528">
    <property type="protein sequence ID" value="ETO10324.1"/>
    <property type="molecule type" value="Genomic_DNA"/>
</dbReference>
<keyword evidence="3" id="KW-1185">Reference proteome</keyword>
<protein>
    <submittedName>
        <fullName evidence="2">Uncharacterized protein</fullName>
    </submittedName>
</protein>
<feature type="transmembrane region" description="Helical" evidence="1">
    <location>
        <begin position="299"/>
        <end position="320"/>
    </location>
</feature>
<evidence type="ECO:0000313" key="3">
    <source>
        <dbReference type="Proteomes" id="UP000023152"/>
    </source>
</evidence>
<name>X6M8T8_RETFI</name>
<feature type="transmembrane region" description="Helical" evidence="1">
    <location>
        <begin position="367"/>
        <end position="392"/>
    </location>
</feature>